<dbReference type="InterPro" id="IPR013083">
    <property type="entry name" value="Znf_RING/FYVE/PHD"/>
</dbReference>
<dbReference type="InterPro" id="IPR051826">
    <property type="entry name" value="E3_ubiquitin-ligase_domain"/>
</dbReference>
<dbReference type="SMART" id="SM00184">
    <property type="entry name" value="RING"/>
    <property type="match status" value="1"/>
</dbReference>
<dbReference type="EMBL" id="JAJJMA010265302">
    <property type="protein sequence ID" value="MCL7045051.1"/>
    <property type="molecule type" value="Genomic_DNA"/>
</dbReference>
<keyword evidence="2 4" id="KW-0863">Zinc-finger</keyword>
<evidence type="ECO:0000256" key="1">
    <source>
        <dbReference type="ARBA" id="ARBA00022723"/>
    </source>
</evidence>
<dbReference type="GO" id="GO:0006511">
    <property type="term" value="P:ubiquitin-dependent protein catabolic process"/>
    <property type="evidence" value="ECO:0007669"/>
    <property type="project" value="TreeGrafter"/>
</dbReference>
<dbReference type="GO" id="GO:0008270">
    <property type="term" value="F:zinc ion binding"/>
    <property type="evidence" value="ECO:0007669"/>
    <property type="project" value="UniProtKB-KW"/>
</dbReference>
<reference evidence="6" key="1">
    <citation type="submission" date="2022-03" db="EMBL/GenBank/DDBJ databases">
        <title>A functionally conserved STORR gene fusion in Papaver species that diverged 16.8 million years ago.</title>
        <authorList>
            <person name="Catania T."/>
        </authorList>
    </citation>
    <scope>NUCLEOTIDE SEQUENCE</scope>
    <source>
        <strain evidence="6">S-191538</strain>
    </source>
</reference>
<keyword evidence="1" id="KW-0479">Metal-binding</keyword>
<name>A0AA41VPH3_PAPNU</name>
<dbReference type="GO" id="GO:0061630">
    <property type="term" value="F:ubiquitin protein ligase activity"/>
    <property type="evidence" value="ECO:0007669"/>
    <property type="project" value="TreeGrafter"/>
</dbReference>
<comment type="caution">
    <text evidence="6">The sequence shown here is derived from an EMBL/GenBank/DDBJ whole genome shotgun (WGS) entry which is preliminary data.</text>
</comment>
<protein>
    <recommendedName>
        <fullName evidence="5">RING-type domain-containing protein</fullName>
    </recommendedName>
</protein>
<dbReference type="SUPFAM" id="SSF57850">
    <property type="entry name" value="RING/U-box"/>
    <property type="match status" value="1"/>
</dbReference>
<dbReference type="AlphaFoldDB" id="A0AA41VPH3"/>
<evidence type="ECO:0000313" key="7">
    <source>
        <dbReference type="Proteomes" id="UP001177140"/>
    </source>
</evidence>
<keyword evidence="7" id="KW-1185">Reference proteome</keyword>
<dbReference type="InterPro" id="IPR011016">
    <property type="entry name" value="Znf_RING-CH"/>
</dbReference>
<proteinExistence type="predicted"/>
<evidence type="ECO:0000313" key="6">
    <source>
        <dbReference type="EMBL" id="MCL7045051.1"/>
    </source>
</evidence>
<dbReference type="SMART" id="SM00744">
    <property type="entry name" value="RINGv"/>
    <property type="match status" value="1"/>
</dbReference>
<dbReference type="PROSITE" id="PS50089">
    <property type="entry name" value="ZF_RING_2"/>
    <property type="match status" value="1"/>
</dbReference>
<keyword evidence="3" id="KW-0862">Zinc</keyword>
<evidence type="ECO:0000259" key="5">
    <source>
        <dbReference type="PROSITE" id="PS50089"/>
    </source>
</evidence>
<organism evidence="6 7">
    <name type="scientific">Papaver nudicaule</name>
    <name type="common">Iceland poppy</name>
    <dbReference type="NCBI Taxonomy" id="74823"/>
    <lineage>
        <taxon>Eukaryota</taxon>
        <taxon>Viridiplantae</taxon>
        <taxon>Streptophyta</taxon>
        <taxon>Embryophyta</taxon>
        <taxon>Tracheophyta</taxon>
        <taxon>Spermatophyta</taxon>
        <taxon>Magnoliopsida</taxon>
        <taxon>Ranunculales</taxon>
        <taxon>Papaveraceae</taxon>
        <taxon>Papaveroideae</taxon>
        <taxon>Papaver</taxon>
    </lineage>
</organism>
<evidence type="ECO:0000256" key="3">
    <source>
        <dbReference type="ARBA" id="ARBA00022833"/>
    </source>
</evidence>
<dbReference type="Gene3D" id="3.30.40.10">
    <property type="entry name" value="Zinc/RING finger domain, C3HC4 (zinc finger)"/>
    <property type="match status" value="1"/>
</dbReference>
<dbReference type="Proteomes" id="UP001177140">
    <property type="component" value="Unassembled WGS sequence"/>
</dbReference>
<feature type="domain" description="RING-type" evidence="5">
    <location>
        <begin position="229"/>
        <end position="272"/>
    </location>
</feature>
<dbReference type="InterPro" id="IPR001841">
    <property type="entry name" value="Znf_RING"/>
</dbReference>
<evidence type="ECO:0000256" key="4">
    <source>
        <dbReference type="PROSITE-ProRule" id="PRU00175"/>
    </source>
</evidence>
<accession>A0AA41VPH3</accession>
<dbReference type="PANTHER" id="PTHR22765">
    <property type="entry name" value="RING FINGER AND PROTEASE ASSOCIATED DOMAIN-CONTAINING"/>
    <property type="match status" value="1"/>
</dbReference>
<dbReference type="Pfam" id="PF13639">
    <property type="entry name" value="zf-RING_2"/>
    <property type="match status" value="1"/>
</dbReference>
<gene>
    <name evidence="6" type="ORF">MKW94_027204</name>
</gene>
<sequence>MVENNAVSVKDAYGTFSCVRIKPLTTVSARSRVENPYEETQVFVEVQFRTNHDHLYLTRNNRLLEVVGSREKSKARELHQPTTVKLFHINFVDLLASDIASDIFRNCNVEPLLSMDILDNSHSKVRFWSFFRRVVSRYGNKVAKRNIKRKKSVLNIVVRVENVIVGHHYWDKKYEEELEIYYLDCCWLKSTSNANQEETRLHSTSIFQTVGTKKLDEDIVNDDGDEVVCVICLDGLKKGNSILKFPCEHLFHSECIIKWINKTQPDTYCPICMDELTLDLMF</sequence>
<evidence type="ECO:0000256" key="2">
    <source>
        <dbReference type="ARBA" id="ARBA00022771"/>
    </source>
</evidence>